<organism evidence="1 2">
    <name type="scientific">Azospirillum lipoferum</name>
    <dbReference type="NCBI Taxonomy" id="193"/>
    <lineage>
        <taxon>Bacteria</taxon>
        <taxon>Pseudomonadati</taxon>
        <taxon>Pseudomonadota</taxon>
        <taxon>Alphaproteobacteria</taxon>
        <taxon>Rhodospirillales</taxon>
        <taxon>Azospirillaceae</taxon>
        <taxon>Azospirillum</taxon>
    </lineage>
</organism>
<dbReference type="EMBL" id="VTTN01000003">
    <property type="protein sequence ID" value="KAA0596768.1"/>
    <property type="molecule type" value="Genomic_DNA"/>
</dbReference>
<dbReference type="AlphaFoldDB" id="A0A5A9GQS4"/>
<keyword evidence="2" id="KW-1185">Reference proteome</keyword>
<protein>
    <submittedName>
        <fullName evidence="1">Uncharacterized protein</fullName>
    </submittedName>
</protein>
<gene>
    <name evidence="1" type="ORF">FZ942_11830</name>
</gene>
<dbReference type="OrthoDB" id="8481409at2"/>
<evidence type="ECO:0000313" key="2">
    <source>
        <dbReference type="Proteomes" id="UP000324927"/>
    </source>
</evidence>
<dbReference type="Proteomes" id="UP000324927">
    <property type="component" value="Unassembled WGS sequence"/>
</dbReference>
<sequence length="106" mass="12360">MSEFNNRMEAQRHILKTINKFPGWAEELYGLSRKAIERWVGSNHLDSSSPLVLSVNDASEALFFMANKSQEHITDEYAKVVRRIDSISYQIEIEIERMTRSPKKML</sequence>
<reference evidence="1 2" key="1">
    <citation type="submission" date="2019-08" db="EMBL/GenBank/DDBJ databases">
        <authorList>
            <person name="Grouzdev D."/>
            <person name="Tikhonova E."/>
            <person name="Kravchenko I."/>
        </authorList>
    </citation>
    <scope>NUCLEOTIDE SEQUENCE [LARGE SCALE GENOMIC DNA]</scope>
    <source>
        <strain evidence="1 2">59b</strain>
    </source>
</reference>
<proteinExistence type="predicted"/>
<comment type="caution">
    <text evidence="1">The sequence shown here is derived from an EMBL/GenBank/DDBJ whole genome shotgun (WGS) entry which is preliminary data.</text>
</comment>
<evidence type="ECO:0000313" key="1">
    <source>
        <dbReference type="EMBL" id="KAA0596768.1"/>
    </source>
</evidence>
<accession>A0A5A9GQS4</accession>
<dbReference type="RefSeq" id="WP_149231271.1">
    <property type="nucleotide sequence ID" value="NZ_JALJXJ010000004.1"/>
</dbReference>
<name>A0A5A9GQS4_AZOLI</name>